<dbReference type="EMBL" id="JAMJPK010000011">
    <property type="protein sequence ID" value="MCL7942241.1"/>
    <property type="molecule type" value="Genomic_DNA"/>
</dbReference>
<accession>A0ABT0T5N5</accession>
<gene>
    <name evidence="1" type="ORF">M8009_18335</name>
</gene>
<organism evidence="1 2">
    <name type="scientific">Halomonas gemina</name>
    <dbReference type="NCBI Taxonomy" id="2945105"/>
    <lineage>
        <taxon>Bacteria</taxon>
        <taxon>Pseudomonadati</taxon>
        <taxon>Pseudomonadota</taxon>
        <taxon>Gammaproteobacteria</taxon>
        <taxon>Oceanospirillales</taxon>
        <taxon>Halomonadaceae</taxon>
        <taxon>Halomonas</taxon>
    </lineage>
</organism>
<evidence type="ECO:0000313" key="2">
    <source>
        <dbReference type="Proteomes" id="UP001165369"/>
    </source>
</evidence>
<name>A0ABT0T5N5_9GAMM</name>
<sequence length="152" mass="18027">MNELSRTYIDNLEAIRITANTVSYHGSLASNKQAYDKTNLVRKVCHSVVEENIICISISDLARRMGVSRQYIHQVLQNKDIFHVEKDSRFEYLIYVHPLFYFVGTEEQQKEALIEWYKMNTYREGFQPFSDTKFIKAWYEQYPSGNAFKYTL</sequence>
<dbReference type="RefSeq" id="WP_250063845.1">
    <property type="nucleotide sequence ID" value="NZ_JAMJPK010000011.1"/>
</dbReference>
<proteinExistence type="predicted"/>
<dbReference type="InterPro" id="IPR001387">
    <property type="entry name" value="Cro/C1-type_HTH"/>
</dbReference>
<comment type="caution">
    <text evidence="1">The sequence shown here is derived from an EMBL/GenBank/DDBJ whole genome shotgun (WGS) entry which is preliminary data.</text>
</comment>
<keyword evidence="2" id="KW-1185">Reference proteome</keyword>
<evidence type="ECO:0000313" key="1">
    <source>
        <dbReference type="EMBL" id="MCL7942241.1"/>
    </source>
</evidence>
<dbReference type="CDD" id="cd00093">
    <property type="entry name" value="HTH_XRE"/>
    <property type="match status" value="1"/>
</dbReference>
<dbReference type="Proteomes" id="UP001165369">
    <property type="component" value="Unassembled WGS sequence"/>
</dbReference>
<reference evidence="1" key="1">
    <citation type="submission" date="2022-05" db="EMBL/GenBank/DDBJ databases">
        <title>Halomonas geminus sp. nov. and Halomonas llamarensis sp. nov. isolated from high-altitude salars of the Atacama Desert.</title>
        <authorList>
            <person name="Hintersatz C."/>
            <person name="Rojas L.A."/>
            <person name="Wei T.-S."/>
            <person name="Kutschke S."/>
            <person name="Lehmann F."/>
            <person name="Jain R."/>
            <person name="Pollmann K."/>
        </authorList>
    </citation>
    <scope>NUCLEOTIDE SEQUENCE</scope>
    <source>
        <strain evidence="1">ATCH28</strain>
    </source>
</reference>
<protein>
    <submittedName>
        <fullName evidence="1">Helix-turn-helix domain-containing protein</fullName>
    </submittedName>
</protein>